<gene>
    <name evidence="1" type="ORF">DN752_01390</name>
</gene>
<evidence type="ECO:0000313" key="1">
    <source>
        <dbReference type="EMBL" id="AWW28890.1"/>
    </source>
</evidence>
<keyword evidence="2" id="KW-1185">Reference proteome</keyword>
<protein>
    <submittedName>
        <fullName evidence="1">Uncharacterized protein</fullName>
    </submittedName>
</protein>
<dbReference type="RefSeq" id="WP_112782311.1">
    <property type="nucleotide sequence ID" value="NZ_CP030041.1"/>
</dbReference>
<sequence length="158" mass="16776">MGNEIYGLAKSLEVKPGDQVSAEVWAKYLDPSTTGQSGSSFAQLINDLSSNASHIVVDGATAGTDPIAPISGLMDHGSDQSSGPKAYLNLIITDRQGNLQHMSYVPVTSAALENGSDIPHQYLKTGPITVKKPGLAYIYLSNESGKRIEVFPPRRAGF</sequence>
<proteinExistence type="predicted"/>
<dbReference type="EMBL" id="CP030041">
    <property type="protein sequence ID" value="AWW28890.1"/>
    <property type="molecule type" value="Genomic_DNA"/>
</dbReference>
<organism evidence="1 2">
    <name type="scientific">Echinicola strongylocentroti</name>
    <dbReference type="NCBI Taxonomy" id="1795355"/>
    <lineage>
        <taxon>Bacteria</taxon>
        <taxon>Pseudomonadati</taxon>
        <taxon>Bacteroidota</taxon>
        <taxon>Cytophagia</taxon>
        <taxon>Cytophagales</taxon>
        <taxon>Cyclobacteriaceae</taxon>
        <taxon>Echinicola</taxon>
    </lineage>
</organism>
<accession>A0A2Z4IDJ2</accession>
<dbReference type="KEGG" id="est:DN752_01390"/>
<reference evidence="1 2" key="1">
    <citation type="submission" date="2018-06" db="EMBL/GenBank/DDBJ databases">
        <title>Echinicola strongylocentroti sp. nov., isolated from a sea urchin Strongylocentrotus intermedius.</title>
        <authorList>
            <person name="Bae S.S."/>
        </authorList>
    </citation>
    <scope>NUCLEOTIDE SEQUENCE [LARGE SCALE GENOMIC DNA]</scope>
    <source>
        <strain evidence="1 2">MEBiC08714</strain>
    </source>
</reference>
<name>A0A2Z4IDJ2_9BACT</name>
<dbReference type="OrthoDB" id="976756at2"/>
<dbReference type="AlphaFoldDB" id="A0A2Z4IDJ2"/>
<dbReference type="Proteomes" id="UP000248688">
    <property type="component" value="Chromosome"/>
</dbReference>
<evidence type="ECO:0000313" key="2">
    <source>
        <dbReference type="Proteomes" id="UP000248688"/>
    </source>
</evidence>